<organism evidence="3 4">
    <name type="scientific">Cloacibacterium normanense</name>
    <dbReference type="NCBI Taxonomy" id="237258"/>
    <lineage>
        <taxon>Bacteria</taxon>
        <taxon>Pseudomonadati</taxon>
        <taxon>Bacteroidota</taxon>
        <taxon>Flavobacteriia</taxon>
        <taxon>Flavobacteriales</taxon>
        <taxon>Weeksellaceae</taxon>
    </lineage>
</organism>
<keyword evidence="1" id="KW-0732">Signal</keyword>
<feature type="signal peptide" evidence="1">
    <location>
        <begin position="1"/>
        <end position="18"/>
    </location>
</feature>
<dbReference type="PROSITE" id="PS51352">
    <property type="entry name" value="THIOREDOXIN_2"/>
    <property type="match status" value="1"/>
</dbReference>
<name>A0A2S7I8Q3_9FLAO</name>
<feature type="domain" description="Thioredoxin" evidence="2">
    <location>
        <begin position="42"/>
        <end position="171"/>
    </location>
</feature>
<dbReference type="AlphaFoldDB" id="A0A2S7I8Q3"/>
<dbReference type="Pfam" id="PF00085">
    <property type="entry name" value="Thioredoxin"/>
    <property type="match status" value="1"/>
</dbReference>
<protein>
    <submittedName>
        <fullName evidence="3">Thioredoxin</fullName>
    </submittedName>
</protein>
<dbReference type="Gene3D" id="3.40.30.10">
    <property type="entry name" value="Glutaredoxin"/>
    <property type="match status" value="1"/>
</dbReference>
<proteinExistence type="predicted"/>
<evidence type="ECO:0000313" key="4">
    <source>
        <dbReference type="Proteomes" id="UP000238565"/>
    </source>
</evidence>
<gene>
    <name evidence="3" type="ORF">C3729_02545</name>
</gene>
<comment type="caution">
    <text evidence="3">The sequence shown here is derived from an EMBL/GenBank/DDBJ whole genome shotgun (WGS) entry which is preliminary data.</text>
</comment>
<evidence type="ECO:0000256" key="1">
    <source>
        <dbReference type="SAM" id="SignalP"/>
    </source>
</evidence>
<dbReference type="InterPro" id="IPR013766">
    <property type="entry name" value="Thioredoxin_domain"/>
</dbReference>
<accession>A0A2S7I8Q3</accession>
<dbReference type="SUPFAM" id="SSF52833">
    <property type="entry name" value="Thioredoxin-like"/>
    <property type="match status" value="1"/>
</dbReference>
<dbReference type="CDD" id="cd02947">
    <property type="entry name" value="TRX_family"/>
    <property type="match status" value="1"/>
</dbReference>
<dbReference type="RefSeq" id="WP_104792694.1">
    <property type="nucleotide sequence ID" value="NZ_PTPZ01000001.1"/>
</dbReference>
<feature type="chain" id="PRO_5015472481" evidence="1">
    <location>
        <begin position="19"/>
        <end position="171"/>
    </location>
</feature>
<evidence type="ECO:0000313" key="3">
    <source>
        <dbReference type="EMBL" id="PPZ92905.1"/>
    </source>
</evidence>
<dbReference type="EMBL" id="PTPZ01000001">
    <property type="protein sequence ID" value="PPZ92905.1"/>
    <property type="molecule type" value="Genomic_DNA"/>
</dbReference>
<reference evidence="3 4" key="1">
    <citation type="submission" date="2018-02" db="EMBL/GenBank/DDBJ databases">
        <title>Draft genome sequence of bacterial isolates from marine environment.</title>
        <authorList>
            <person name="Singh S.K."/>
            <person name="Hill R."/>
            <person name="Major S."/>
            <person name="Cai H."/>
            <person name="Li Y."/>
        </authorList>
    </citation>
    <scope>NUCLEOTIDE SEQUENCE [LARGE SCALE GENOMIC DNA]</scope>
    <source>
        <strain evidence="3 4">IMET F</strain>
    </source>
</reference>
<dbReference type="Proteomes" id="UP000238565">
    <property type="component" value="Unassembled WGS sequence"/>
</dbReference>
<evidence type="ECO:0000259" key="2">
    <source>
        <dbReference type="PROSITE" id="PS51352"/>
    </source>
</evidence>
<dbReference type="InterPro" id="IPR036249">
    <property type="entry name" value="Thioredoxin-like_sf"/>
</dbReference>
<sequence>MKKIITLIILGMALNSCAQKVIINREIDTPEYGKMLLGSQSLDQFQKEPYKAWYDENYTIYPIDKTALEGLKKEKINSYNIIVFLGTWCGDSKRNFPRLMKILEETKFPESKLQIIGVNRQKQAPDGEEVKYNITHVPTIIVEKYGKEIGRIIEEPETGFIEKDLLNIIKK</sequence>